<feature type="domain" description="C2H2-type" evidence="11">
    <location>
        <begin position="242"/>
        <end position="265"/>
    </location>
</feature>
<dbReference type="GO" id="GO:0008270">
    <property type="term" value="F:zinc ion binding"/>
    <property type="evidence" value="ECO:0007669"/>
    <property type="project" value="UniProtKB-KW"/>
</dbReference>
<evidence type="ECO:0000313" key="13">
    <source>
        <dbReference type="Proteomes" id="UP000683360"/>
    </source>
</evidence>
<evidence type="ECO:0000256" key="1">
    <source>
        <dbReference type="ARBA" id="ARBA00004123"/>
    </source>
</evidence>
<dbReference type="OrthoDB" id="6152333at2759"/>
<keyword evidence="7" id="KW-0804">Transcription</keyword>
<keyword evidence="3" id="KW-0677">Repeat</keyword>
<dbReference type="GO" id="GO:0005634">
    <property type="term" value="C:nucleus"/>
    <property type="evidence" value="ECO:0007669"/>
    <property type="project" value="UniProtKB-SubCell"/>
</dbReference>
<dbReference type="PANTHER" id="PTHR47772">
    <property type="entry name" value="ZINC FINGER PROTEIN 200"/>
    <property type="match status" value="1"/>
</dbReference>
<dbReference type="FunFam" id="3.30.160.60:FF:002343">
    <property type="entry name" value="Zinc finger protein 33A"/>
    <property type="match status" value="1"/>
</dbReference>
<keyword evidence="8" id="KW-0539">Nucleus</keyword>
<dbReference type="FunFam" id="3.30.160.60:FF:000446">
    <property type="entry name" value="Zinc finger protein"/>
    <property type="match status" value="2"/>
</dbReference>
<feature type="domain" description="C2H2-type" evidence="11">
    <location>
        <begin position="434"/>
        <end position="461"/>
    </location>
</feature>
<reference evidence="12" key="1">
    <citation type="submission" date="2021-03" db="EMBL/GenBank/DDBJ databases">
        <authorList>
            <person name="Bekaert M."/>
        </authorList>
    </citation>
    <scope>NUCLEOTIDE SEQUENCE</scope>
</reference>
<evidence type="ECO:0000256" key="5">
    <source>
        <dbReference type="ARBA" id="ARBA00022833"/>
    </source>
</evidence>
<gene>
    <name evidence="12" type="ORF">MEDL_36456</name>
</gene>
<evidence type="ECO:0000256" key="10">
    <source>
        <dbReference type="SAM" id="MobiDB-lite"/>
    </source>
</evidence>
<dbReference type="SMART" id="SM00355">
    <property type="entry name" value="ZnF_C2H2"/>
    <property type="match status" value="12"/>
</dbReference>
<keyword evidence="13" id="KW-1185">Reference proteome</keyword>
<evidence type="ECO:0000313" key="12">
    <source>
        <dbReference type="EMBL" id="CAG2223173.1"/>
    </source>
</evidence>
<evidence type="ECO:0000256" key="7">
    <source>
        <dbReference type="ARBA" id="ARBA00023163"/>
    </source>
</evidence>
<dbReference type="Proteomes" id="UP000683360">
    <property type="component" value="Unassembled WGS sequence"/>
</dbReference>
<proteinExistence type="predicted"/>
<dbReference type="EMBL" id="CAJPWZ010001775">
    <property type="protein sequence ID" value="CAG2223173.1"/>
    <property type="molecule type" value="Genomic_DNA"/>
</dbReference>
<protein>
    <submittedName>
        <fullName evidence="12">KRAB</fullName>
    </submittedName>
</protein>
<dbReference type="InterPro" id="IPR036236">
    <property type="entry name" value="Znf_C2H2_sf"/>
</dbReference>
<dbReference type="InterPro" id="IPR050636">
    <property type="entry name" value="C2H2-ZF_domain-containing"/>
</dbReference>
<name>A0A8S3SQX6_MYTED</name>
<evidence type="ECO:0000259" key="11">
    <source>
        <dbReference type="PROSITE" id="PS50157"/>
    </source>
</evidence>
<feature type="domain" description="C2H2-type" evidence="11">
    <location>
        <begin position="463"/>
        <end position="490"/>
    </location>
</feature>
<feature type="region of interest" description="Disordered" evidence="10">
    <location>
        <begin position="55"/>
        <end position="99"/>
    </location>
</feature>
<comment type="subcellular location">
    <subcellularLocation>
        <location evidence="1">Nucleus</location>
    </subcellularLocation>
</comment>
<dbReference type="SUPFAM" id="SSF57667">
    <property type="entry name" value="beta-beta-alpha zinc fingers"/>
    <property type="match status" value="6"/>
</dbReference>
<keyword evidence="2" id="KW-0479">Metal-binding</keyword>
<keyword evidence="6" id="KW-0805">Transcription regulation</keyword>
<dbReference type="PANTHER" id="PTHR47772:SF13">
    <property type="entry name" value="GASTRULA ZINC FINGER PROTEIN XLCGF49.1-LIKE-RELATED"/>
    <property type="match status" value="1"/>
</dbReference>
<dbReference type="InterPro" id="IPR013087">
    <property type="entry name" value="Znf_C2H2_type"/>
</dbReference>
<dbReference type="PROSITE" id="PS00028">
    <property type="entry name" value="ZINC_FINGER_C2H2_1"/>
    <property type="match status" value="12"/>
</dbReference>
<organism evidence="12 13">
    <name type="scientific">Mytilus edulis</name>
    <name type="common">Blue mussel</name>
    <dbReference type="NCBI Taxonomy" id="6550"/>
    <lineage>
        <taxon>Eukaryota</taxon>
        <taxon>Metazoa</taxon>
        <taxon>Spiralia</taxon>
        <taxon>Lophotrochozoa</taxon>
        <taxon>Mollusca</taxon>
        <taxon>Bivalvia</taxon>
        <taxon>Autobranchia</taxon>
        <taxon>Pteriomorphia</taxon>
        <taxon>Mytilida</taxon>
        <taxon>Mytiloidea</taxon>
        <taxon>Mytilidae</taxon>
        <taxon>Mytilinae</taxon>
        <taxon>Mytilus</taxon>
    </lineage>
</organism>
<feature type="domain" description="C2H2-type" evidence="11">
    <location>
        <begin position="308"/>
        <end position="335"/>
    </location>
</feature>
<feature type="domain" description="C2H2-type" evidence="11">
    <location>
        <begin position="559"/>
        <end position="586"/>
    </location>
</feature>
<dbReference type="Pfam" id="PF00096">
    <property type="entry name" value="zf-C2H2"/>
    <property type="match status" value="10"/>
</dbReference>
<keyword evidence="5" id="KW-0862">Zinc</keyword>
<sequence length="801" mass="92402">MIMANPYKQTSNYIGSTEGRQFMKQNTSVMQEFVKHCYHAACRLSTVKSGQEINPNIAEKVSSSEVKENQDRKDKQNNSANKRTTIEFSDNNSETNGFESDVTENYDIEKIVQNAVQVVDKNLDELKSLEEENTLTNITLQNIKEYPHPKKRLTKMKAQEIDETNGSKTSKIILTKGISESPVVNKKMSKSKCIGKSLKQDKKNAKNKNNKFECKTCFLMFDSSSLLKQHMVKHKADTPSKIICSCCKKTFKTKLKLRKHMRSKHMKYPAMQFTKKTFVTIKCEKCSKVFHRQDTFKSHMKFHEAPKHKCQICDKAFYLKTNLSKHKKTHKKRLECQSCQAVFTDRENYELHNCQSSDPENFTRTYNSWVTEDGKHVCGICQKFLQKRRGLLTHRKLHSIICTSHVCNICNKSYKTRNSLNKHVKIVHSGSRDFVCDLCGKSFKQQDTLNVHMRTHDNNRTEYECKVCGKFLSAQGALKVHMRTHVNLKPHMCDVCGMSFSQRGNLAKHMLSHSNNANYRCEQCGKDFKYPDTWRTHQRSHALKAGLDDLKVMAFGKFYRCEVCEKKFASASQYKVHMRTHTNERPYPCLRCGKSFKESGKLARHMKTHKGLEHNEHNYISNSKDQKDDKRRRKDQRYVDIAIKPGYDVNLMLPQRNESLTMENVMPSANPNQSTDIGQLYPVQFTESTTFTDEVCSDTSSVINKGPQQSSHAGSPIRVIDDSRHQFLMHQLTPVTSLIMESADGQQIQLPNEMYVMQLGLQDDSHVTNSNLINPTQAYSPNNDVMQANQTHNMHSYNKYL</sequence>
<dbReference type="PROSITE" id="PS50157">
    <property type="entry name" value="ZINC_FINGER_C2H2_2"/>
    <property type="match status" value="11"/>
</dbReference>
<evidence type="ECO:0000256" key="4">
    <source>
        <dbReference type="ARBA" id="ARBA00022771"/>
    </source>
</evidence>
<evidence type="ECO:0000256" key="6">
    <source>
        <dbReference type="ARBA" id="ARBA00023015"/>
    </source>
</evidence>
<keyword evidence="4 9" id="KW-0863">Zinc-finger</keyword>
<feature type="domain" description="C2H2-type" evidence="11">
    <location>
        <begin position="587"/>
        <end position="614"/>
    </location>
</feature>
<feature type="domain" description="C2H2-type" evidence="11">
    <location>
        <begin position="281"/>
        <end position="308"/>
    </location>
</feature>
<evidence type="ECO:0000256" key="3">
    <source>
        <dbReference type="ARBA" id="ARBA00022737"/>
    </source>
</evidence>
<feature type="compositionally biased region" description="Basic and acidic residues" evidence="10">
    <location>
        <begin position="65"/>
        <end position="76"/>
    </location>
</feature>
<evidence type="ECO:0000256" key="2">
    <source>
        <dbReference type="ARBA" id="ARBA00022723"/>
    </source>
</evidence>
<feature type="domain" description="C2H2-type" evidence="11">
    <location>
        <begin position="491"/>
        <end position="518"/>
    </location>
</feature>
<feature type="domain" description="C2H2-type" evidence="11">
    <location>
        <begin position="519"/>
        <end position="546"/>
    </location>
</feature>
<feature type="region of interest" description="Disordered" evidence="10">
    <location>
        <begin position="608"/>
        <end position="634"/>
    </location>
</feature>
<dbReference type="FunFam" id="3.30.160.60:FF:001384">
    <property type="entry name" value="Zinc finger protein"/>
    <property type="match status" value="1"/>
</dbReference>
<evidence type="ECO:0000256" key="8">
    <source>
        <dbReference type="ARBA" id="ARBA00023242"/>
    </source>
</evidence>
<dbReference type="Gene3D" id="3.30.160.60">
    <property type="entry name" value="Classic Zinc Finger"/>
    <property type="match status" value="9"/>
</dbReference>
<feature type="domain" description="C2H2-type" evidence="11">
    <location>
        <begin position="212"/>
        <end position="239"/>
    </location>
</feature>
<accession>A0A8S3SQX6</accession>
<evidence type="ECO:0000256" key="9">
    <source>
        <dbReference type="PROSITE-ProRule" id="PRU00042"/>
    </source>
</evidence>
<dbReference type="AlphaFoldDB" id="A0A8S3SQX6"/>
<feature type="compositionally biased region" description="Polar residues" evidence="10">
    <location>
        <begin position="77"/>
        <end position="98"/>
    </location>
</feature>
<comment type="caution">
    <text evidence="12">The sequence shown here is derived from an EMBL/GenBank/DDBJ whole genome shotgun (WGS) entry which is preliminary data.</text>
</comment>
<feature type="domain" description="C2H2-type" evidence="11">
    <location>
        <begin position="405"/>
        <end position="433"/>
    </location>
</feature>
<dbReference type="FunFam" id="3.30.160.60:FF:000870">
    <property type="entry name" value="zinc finger protein 197 isoform X1"/>
    <property type="match status" value="1"/>
</dbReference>